<feature type="transmembrane region" description="Helical" evidence="1">
    <location>
        <begin position="209"/>
        <end position="228"/>
    </location>
</feature>
<keyword evidence="1" id="KW-0812">Transmembrane</keyword>
<dbReference type="WBParaSite" id="TCONS_00008006.p1">
    <property type="protein sequence ID" value="TCONS_00008006.p1"/>
    <property type="gene ID" value="XLOC_006012"/>
</dbReference>
<feature type="transmembrane region" description="Helical" evidence="1">
    <location>
        <begin position="150"/>
        <end position="168"/>
    </location>
</feature>
<protein>
    <submittedName>
        <fullName evidence="3 4">Serpentine Receptor, class T</fullName>
    </submittedName>
</protein>
<evidence type="ECO:0000256" key="1">
    <source>
        <dbReference type="SAM" id="Phobius"/>
    </source>
</evidence>
<feature type="transmembrane region" description="Helical" evidence="1">
    <location>
        <begin position="70"/>
        <end position="92"/>
    </location>
</feature>
<feature type="transmembrane region" description="Helical" evidence="1">
    <location>
        <begin position="35"/>
        <end position="58"/>
    </location>
</feature>
<feature type="transmembrane region" description="Helical" evidence="1">
    <location>
        <begin position="249"/>
        <end position="269"/>
    </location>
</feature>
<keyword evidence="1" id="KW-0472">Membrane</keyword>
<organism evidence="3">
    <name type="scientific">Strongyloides stercoralis</name>
    <name type="common">Threadworm</name>
    <dbReference type="NCBI Taxonomy" id="6248"/>
    <lineage>
        <taxon>Eukaryota</taxon>
        <taxon>Metazoa</taxon>
        <taxon>Ecdysozoa</taxon>
        <taxon>Nematoda</taxon>
        <taxon>Chromadorea</taxon>
        <taxon>Rhabditida</taxon>
        <taxon>Tylenchina</taxon>
        <taxon>Panagrolaimomorpha</taxon>
        <taxon>Strongyloidoidea</taxon>
        <taxon>Strongyloididae</taxon>
        <taxon>Strongyloides</taxon>
    </lineage>
</organism>
<dbReference type="PANTHER" id="PTHR23021">
    <property type="entry name" value="SERPENTINE RECEPTOR, CLASS T"/>
    <property type="match status" value="1"/>
</dbReference>
<dbReference type="SUPFAM" id="SSF81321">
    <property type="entry name" value="Family A G protein-coupled receptor-like"/>
    <property type="match status" value="1"/>
</dbReference>
<dbReference type="Proteomes" id="UP000035681">
    <property type="component" value="Unplaced"/>
</dbReference>
<dbReference type="WBParaSite" id="SSTP_0000956800.1">
    <property type="protein sequence ID" value="SSTP_0000956800.1"/>
    <property type="gene ID" value="SSTP_0000956800"/>
</dbReference>
<keyword evidence="1" id="KW-1133">Transmembrane helix</keyword>
<keyword evidence="2" id="KW-1185">Reference proteome</keyword>
<dbReference type="AlphaFoldDB" id="A0A0K0EJC2"/>
<name>A0A0K0EJC2_STRER</name>
<evidence type="ECO:0000313" key="3">
    <source>
        <dbReference type="WBParaSite" id="SSTP_0000956800.1"/>
    </source>
</evidence>
<dbReference type="InterPro" id="IPR019425">
    <property type="entry name" value="7TM_GPCR_serpentine_rcpt_Srt"/>
</dbReference>
<evidence type="ECO:0000313" key="2">
    <source>
        <dbReference type="Proteomes" id="UP000035681"/>
    </source>
</evidence>
<dbReference type="PANTHER" id="PTHR23021:SF11">
    <property type="entry name" value="SERPENTINE RECEPTOR, CLASS T"/>
    <property type="match status" value="1"/>
</dbReference>
<dbReference type="Pfam" id="PF10321">
    <property type="entry name" value="7TM_GPCR_Srt"/>
    <property type="match status" value="1"/>
</dbReference>
<feature type="transmembrane region" description="Helical" evidence="1">
    <location>
        <begin position="104"/>
        <end position="129"/>
    </location>
</feature>
<accession>A0A0K0EJC2</accession>
<sequence length="334" mass="38492">MIRVFLTSETYHYYFNCSFYTQQEWWKEGEPNPEIGIIYITLGIIFIILYIPSLLVMIKKELFKLSCYKIMFFTGIFDIVTLTLNSVLSGYLGYIGAVACNYPLLNYICGAIALFGWVSTSTARLTLAINRMIDFYGKNLGYKLFKGYKTYLWLLISFTYGLLAGIFSNPPGFTSKKMAWFYDPYFGTKIPSNIPTPNYINMVQVCHNILVTSIMTIVYILSCILISFKYQTSYKINFTTGKGSLFIQSFIICSSSFFAALINVIMQYLDTPDFVVIIGHFLWIITQGTTPVILLIFNKNIQRIIKMYFFTMLKKPNITKTSKTRSAFQKKNIK</sequence>
<evidence type="ECO:0000313" key="4">
    <source>
        <dbReference type="WBParaSite" id="TCONS_00008006.p1"/>
    </source>
</evidence>
<feature type="transmembrane region" description="Helical" evidence="1">
    <location>
        <begin position="275"/>
        <end position="297"/>
    </location>
</feature>
<proteinExistence type="predicted"/>
<reference evidence="3" key="1">
    <citation type="submission" date="2015-08" db="UniProtKB">
        <authorList>
            <consortium name="WormBaseParasite"/>
        </authorList>
    </citation>
    <scope>IDENTIFICATION</scope>
</reference>